<dbReference type="AlphaFoldDB" id="A0A9P5MRL0"/>
<name>A0A9P5MRL0_9AGAM</name>
<accession>A0A9P5MRL0</accession>
<sequence length="386" mass="44067">MASPGKTSLPVEIVEMIVQEVLRSQSRAFSSIAAVSVVSRQLRNIALRAYFSKLSLRRLTKASRMNDIPNSCSWVRHLSTTMLIVEKRTLPLYKMRLESLVLECESVQESSLTTSILLVFPHFPETLVSLTLTSLPCITQLLLKEIARRCVNLRELELSVVQRLNTDCCWGCFEELSSCTQHSPVGSDALSDTAGDLAMSYAEYLRPLVNLKRVSLGVFLSSRVVLKEHIDNHSLEREDRRLITCTLDDSFSAPHTPTVDGQEGCPRVYPYRKSAEWDFTIRATIGCRPYTPSKCSLCWEAHGLSTRKDELMATMRLAQNLKSLEFVRWSSWFNPIKTAPHRLDRSPENDRGGDQSGVAELRDAQWAIFEIQREERRIKVWRRTWD</sequence>
<reference evidence="1" key="2">
    <citation type="journal article" date="2020" name="Nat. Commun.">
        <title>Large-scale genome sequencing of mycorrhizal fungi provides insights into the early evolution of symbiotic traits.</title>
        <authorList>
            <person name="Miyauchi S."/>
            <person name="Kiss E."/>
            <person name="Kuo A."/>
            <person name="Drula E."/>
            <person name="Kohler A."/>
            <person name="Sanchez-Garcia M."/>
            <person name="Morin E."/>
            <person name="Andreopoulos B."/>
            <person name="Barry K.W."/>
            <person name="Bonito G."/>
            <person name="Buee M."/>
            <person name="Carver A."/>
            <person name="Chen C."/>
            <person name="Cichocki N."/>
            <person name="Clum A."/>
            <person name="Culley D."/>
            <person name="Crous P.W."/>
            <person name="Fauchery L."/>
            <person name="Girlanda M."/>
            <person name="Hayes R.D."/>
            <person name="Keri Z."/>
            <person name="LaButti K."/>
            <person name="Lipzen A."/>
            <person name="Lombard V."/>
            <person name="Magnuson J."/>
            <person name="Maillard F."/>
            <person name="Murat C."/>
            <person name="Nolan M."/>
            <person name="Ohm R.A."/>
            <person name="Pangilinan J."/>
            <person name="Pereira M.F."/>
            <person name="Perotto S."/>
            <person name="Peter M."/>
            <person name="Pfister S."/>
            <person name="Riley R."/>
            <person name="Sitrit Y."/>
            <person name="Stielow J.B."/>
            <person name="Szollosi G."/>
            <person name="Zifcakova L."/>
            <person name="Stursova M."/>
            <person name="Spatafora J.W."/>
            <person name="Tedersoo L."/>
            <person name="Vaario L.M."/>
            <person name="Yamada A."/>
            <person name="Yan M."/>
            <person name="Wang P."/>
            <person name="Xu J."/>
            <person name="Bruns T."/>
            <person name="Baldrian P."/>
            <person name="Vilgalys R."/>
            <person name="Dunand C."/>
            <person name="Henrissat B."/>
            <person name="Grigoriev I.V."/>
            <person name="Hibbett D."/>
            <person name="Nagy L.G."/>
            <person name="Martin F.M."/>
        </authorList>
    </citation>
    <scope>NUCLEOTIDE SEQUENCE</scope>
    <source>
        <strain evidence="1">Prilba</strain>
    </source>
</reference>
<evidence type="ECO:0000313" key="2">
    <source>
        <dbReference type="Proteomes" id="UP000759537"/>
    </source>
</evidence>
<organism evidence="1 2">
    <name type="scientific">Russula ochroleuca</name>
    <dbReference type="NCBI Taxonomy" id="152965"/>
    <lineage>
        <taxon>Eukaryota</taxon>
        <taxon>Fungi</taxon>
        <taxon>Dikarya</taxon>
        <taxon>Basidiomycota</taxon>
        <taxon>Agaricomycotina</taxon>
        <taxon>Agaricomycetes</taxon>
        <taxon>Russulales</taxon>
        <taxon>Russulaceae</taxon>
        <taxon>Russula</taxon>
    </lineage>
</organism>
<protein>
    <recommendedName>
        <fullName evidence="3">F-box domain-containing protein</fullName>
    </recommendedName>
</protein>
<reference evidence="1" key="1">
    <citation type="submission" date="2019-10" db="EMBL/GenBank/DDBJ databases">
        <authorList>
            <consortium name="DOE Joint Genome Institute"/>
            <person name="Kuo A."/>
            <person name="Miyauchi S."/>
            <person name="Kiss E."/>
            <person name="Drula E."/>
            <person name="Kohler A."/>
            <person name="Sanchez-Garcia M."/>
            <person name="Andreopoulos B."/>
            <person name="Barry K.W."/>
            <person name="Bonito G."/>
            <person name="Buee M."/>
            <person name="Carver A."/>
            <person name="Chen C."/>
            <person name="Cichocki N."/>
            <person name="Clum A."/>
            <person name="Culley D."/>
            <person name="Crous P.W."/>
            <person name="Fauchery L."/>
            <person name="Girlanda M."/>
            <person name="Hayes R."/>
            <person name="Keri Z."/>
            <person name="LaButti K."/>
            <person name="Lipzen A."/>
            <person name="Lombard V."/>
            <person name="Magnuson J."/>
            <person name="Maillard F."/>
            <person name="Morin E."/>
            <person name="Murat C."/>
            <person name="Nolan M."/>
            <person name="Ohm R."/>
            <person name="Pangilinan J."/>
            <person name="Pereira M."/>
            <person name="Perotto S."/>
            <person name="Peter M."/>
            <person name="Riley R."/>
            <person name="Sitrit Y."/>
            <person name="Stielow B."/>
            <person name="Szollosi G."/>
            <person name="Zifcakova L."/>
            <person name="Stursova M."/>
            <person name="Spatafora J.W."/>
            <person name="Tedersoo L."/>
            <person name="Vaario L.-M."/>
            <person name="Yamada A."/>
            <person name="Yan M."/>
            <person name="Wang P."/>
            <person name="Xu J."/>
            <person name="Bruns T."/>
            <person name="Baldrian P."/>
            <person name="Vilgalys R."/>
            <person name="Henrissat B."/>
            <person name="Grigoriev I.V."/>
            <person name="Hibbett D."/>
            <person name="Nagy L.G."/>
            <person name="Martin F.M."/>
        </authorList>
    </citation>
    <scope>NUCLEOTIDE SEQUENCE</scope>
    <source>
        <strain evidence="1">Prilba</strain>
    </source>
</reference>
<keyword evidence="2" id="KW-1185">Reference proteome</keyword>
<gene>
    <name evidence="1" type="ORF">DFH94DRAFT_761102</name>
</gene>
<dbReference type="EMBL" id="WHVB01000016">
    <property type="protein sequence ID" value="KAF8475375.1"/>
    <property type="molecule type" value="Genomic_DNA"/>
</dbReference>
<evidence type="ECO:0008006" key="3">
    <source>
        <dbReference type="Google" id="ProtNLM"/>
    </source>
</evidence>
<comment type="caution">
    <text evidence="1">The sequence shown here is derived from an EMBL/GenBank/DDBJ whole genome shotgun (WGS) entry which is preliminary data.</text>
</comment>
<dbReference type="OrthoDB" id="3159295at2759"/>
<dbReference type="Proteomes" id="UP000759537">
    <property type="component" value="Unassembled WGS sequence"/>
</dbReference>
<evidence type="ECO:0000313" key="1">
    <source>
        <dbReference type="EMBL" id="KAF8475375.1"/>
    </source>
</evidence>
<proteinExistence type="predicted"/>